<keyword evidence="4" id="KW-1185">Reference proteome</keyword>
<feature type="compositionally biased region" description="Polar residues" evidence="1">
    <location>
        <begin position="237"/>
        <end position="247"/>
    </location>
</feature>
<feature type="region of interest" description="Disordered" evidence="1">
    <location>
        <begin position="634"/>
        <end position="660"/>
    </location>
</feature>
<feature type="compositionally biased region" description="Basic and acidic residues" evidence="1">
    <location>
        <begin position="639"/>
        <end position="654"/>
    </location>
</feature>
<dbReference type="PANTHER" id="PTHR22409:SF2">
    <property type="entry name" value="CHROMOSOME 19 OPEN READING FRAME 44"/>
    <property type="match status" value="1"/>
</dbReference>
<feature type="compositionally biased region" description="Polar residues" evidence="1">
    <location>
        <begin position="88"/>
        <end position="101"/>
    </location>
</feature>
<proteinExistence type="predicted"/>
<feature type="region of interest" description="Disordered" evidence="1">
    <location>
        <begin position="688"/>
        <end position="766"/>
    </location>
</feature>
<feature type="compositionally biased region" description="Basic and acidic residues" evidence="1">
    <location>
        <begin position="585"/>
        <end position="599"/>
    </location>
</feature>
<gene>
    <name evidence="3" type="ORF">MAR_037659</name>
</gene>
<feature type="domain" description="DUF4614" evidence="2">
    <location>
        <begin position="709"/>
        <end position="877"/>
    </location>
</feature>
<feature type="compositionally biased region" description="Polar residues" evidence="1">
    <location>
        <begin position="254"/>
        <end position="271"/>
    </location>
</feature>
<dbReference type="Proteomes" id="UP001164746">
    <property type="component" value="Chromosome 13"/>
</dbReference>
<evidence type="ECO:0000256" key="1">
    <source>
        <dbReference type="SAM" id="MobiDB-lite"/>
    </source>
</evidence>
<dbReference type="PANTHER" id="PTHR22409">
    <property type="entry name" value="CHROMOSOME 19 OPEN READING FRAME 44"/>
    <property type="match status" value="1"/>
</dbReference>
<feature type="region of interest" description="Disordered" evidence="1">
    <location>
        <begin position="76"/>
        <end position="271"/>
    </location>
</feature>
<feature type="compositionally biased region" description="Basic and acidic residues" evidence="1">
    <location>
        <begin position="468"/>
        <end position="488"/>
    </location>
</feature>
<dbReference type="InterPro" id="IPR040120">
    <property type="entry name" value="C19orf44-like"/>
</dbReference>
<feature type="region of interest" description="Disordered" evidence="1">
    <location>
        <begin position="290"/>
        <end position="397"/>
    </location>
</feature>
<dbReference type="Pfam" id="PF15391">
    <property type="entry name" value="DUF4614"/>
    <property type="match status" value="1"/>
</dbReference>
<feature type="region of interest" description="Disordered" evidence="1">
    <location>
        <begin position="420"/>
        <end position="602"/>
    </location>
</feature>
<accession>A0ABY7FP44</accession>
<feature type="compositionally biased region" description="Basic and acidic residues" evidence="1">
    <location>
        <begin position="688"/>
        <end position="704"/>
    </location>
</feature>
<evidence type="ECO:0000259" key="2">
    <source>
        <dbReference type="Pfam" id="PF15391"/>
    </source>
</evidence>
<feature type="compositionally biased region" description="Polar residues" evidence="1">
    <location>
        <begin position="746"/>
        <end position="757"/>
    </location>
</feature>
<feature type="compositionally biased region" description="Low complexity" evidence="1">
    <location>
        <begin position="219"/>
        <end position="232"/>
    </location>
</feature>
<evidence type="ECO:0000313" key="4">
    <source>
        <dbReference type="Proteomes" id="UP001164746"/>
    </source>
</evidence>
<sequence>MRRNAGATAALLQKANSQLRGEKIEKPEDELNAYISSLTQKTVKSQKSVNFEDLGESISISSDIEEVKPQAVASVGSKFLKKKPGQDTIDSSPAGNNNTAGSKFLKKPQTSAVSPSPAASTVKPRYGGQSAASSGQSFGRPGSQQSGGRQVSSALDKASALTGKFQQKSAVRKSYTLDSESDESYGNLKLSAVGDQLSDSVTTESVKIGRDGGKFLKKATPSPAAATPTPARETTKQNEATKPTQPGSGWRPGQSATTPQKKASPFQLKSSMKYSTDVILTSEEESLAEFVGGLPSSSDSMDKPKQQHKRRPARHTPSPPLKVGRGHRSPSPTGQPKPSAKTPSKHRSPSPQSKPPMIRRTPSPSPRAGDRNSPGLRRRSPSPRVLRSYSDDSNVADSIIDEVAEEFDFGMNVIMDLDDLGPTVEEDLPPRPETPLSRSDSPVRSTARKSSRSGAKSPNQGKKKDKGKKSVEKDTSPFKASGKKDKSPLRANESSQSPFKANDRDSPFKANKENKSPFRAAESASPFRARSDDSPFRASNEGSVFKSSHEENSPFKSGKSLKKGKDRSEKSERSDGRSKKKGKKSEKSSKKKDSGKDDDFFGTFNLQTVDDLLGHQSGKDSEYDDYVKSEIEEVPSEISEIHTEHTKTNIRYDDSATEIPSEIEDVRPTVATYTDDFDSVSERIGYSSDRRYSSASEVKTRYSGEDSVASYTEYSTESDTETYTETRSKSEQSEYDSYSEDFTKSLVPSNTTRSDITPRQPRGMTTEGVQTSLEGLLFSWNTQGTGLSFPGAPYGLGFVDPTPIAAHVVSADALEAMTSYSPAMLALHDMLKSQLDLTREFIAMQKHIQTQTTEKIQPRYQYTTLEDTKKYIKQHKKKKLSFKEALRLVDMDTARQGKRS</sequence>
<feature type="compositionally biased region" description="Basic and acidic residues" evidence="1">
    <location>
        <begin position="501"/>
        <end position="516"/>
    </location>
</feature>
<feature type="compositionally biased region" description="Basic and acidic residues" evidence="1">
    <location>
        <begin position="566"/>
        <end position="577"/>
    </location>
</feature>
<protein>
    <submittedName>
        <fullName evidence="3">CS044-like protein</fullName>
    </submittedName>
</protein>
<reference evidence="3" key="1">
    <citation type="submission" date="2022-11" db="EMBL/GenBank/DDBJ databases">
        <title>Centuries of genome instability and evolution in soft-shell clam transmissible cancer (bioRxiv).</title>
        <authorList>
            <person name="Hart S.F.M."/>
            <person name="Yonemitsu M.A."/>
            <person name="Giersch R.M."/>
            <person name="Beal B.F."/>
            <person name="Arriagada G."/>
            <person name="Davis B.W."/>
            <person name="Ostrander E.A."/>
            <person name="Goff S.P."/>
            <person name="Metzger M.J."/>
        </authorList>
    </citation>
    <scope>NUCLEOTIDE SEQUENCE</scope>
    <source>
        <strain evidence="3">MELC-2E11</strain>
        <tissue evidence="3">Siphon/mantle</tissue>
    </source>
</reference>
<name>A0ABY7FP44_MYAAR</name>
<dbReference type="InterPro" id="IPR027884">
    <property type="entry name" value="DUF4614"/>
</dbReference>
<organism evidence="3 4">
    <name type="scientific">Mya arenaria</name>
    <name type="common">Soft-shell clam</name>
    <dbReference type="NCBI Taxonomy" id="6604"/>
    <lineage>
        <taxon>Eukaryota</taxon>
        <taxon>Metazoa</taxon>
        <taxon>Spiralia</taxon>
        <taxon>Lophotrochozoa</taxon>
        <taxon>Mollusca</taxon>
        <taxon>Bivalvia</taxon>
        <taxon>Autobranchia</taxon>
        <taxon>Heteroconchia</taxon>
        <taxon>Euheterodonta</taxon>
        <taxon>Imparidentia</taxon>
        <taxon>Neoheterodontei</taxon>
        <taxon>Myida</taxon>
        <taxon>Myoidea</taxon>
        <taxon>Myidae</taxon>
        <taxon>Mya</taxon>
    </lineage>
</organism>
<dbReference type="EMBL" id="CP111024">
    <property type="protein sequence ID" value="WAR23990.1"/>
    <property type="molecule type" value="Genomic_DNA"/>
</dbReference>
<evidence type="ECO:0000313" key="3">
    <source>
        <dbReference type="EMBL" id="WAR23990.1"/>
    </source>
</evidence>
<feature type="compositionally biased region" description="Low complexity" evidence="1">
    <location>
        <begin position="110"/>
        <end position="153"/>
    </location>
</feature>